<accession>A0A699YR32</accession>
<evidence type="ECO:0000259" key="1">
    <source>
        <dbReference type="Pfam" id="PF08772"/>
    </source>
</evidence>
<dbReference type="GO" id="GO:0030490">
    <property type="term" value="P:maturation of SSU-rRNA"/>
    <property type="evidence" value="ECO:0007669"/>
    <property type="project" value="TreeGrafter"/>
</dbReference>
<name>A0A699YR32_HAELA</name>
<evidence type="ECO:0000313" key="2">
    <source>
        <dbReference type="EMBL" id="GFH08649.1"/>
    </source>
</evidence>
<feature type="domain" description="Nin one binding (NOB1) Zn-ribbon-like" evidence="1">
    <location>
        <begin position="20"/>
        <end position="89"/>
    </location>
</feature>
<dbReference type="InterPro" id="IPR014881">
    <property type="entry name" value="NOB1_Zn-bd"/>
</dbReference>
<evidence type="ECO:0000313" key="3">
    <source>
        <dbReference type="Proteomes" id="UP000485058"/>
    </source>
</evidence>
<protein>
    <recommendedName>
        <fullName evidence="1">Nin one binding (NOB1) Zn-ribbon-like domain-containing protein</fullName>
    </recommendedName>
</protein>
<dbReference type="GO" id="GO:0004521">
    <property type="term" value="F:RNA endonuclease activity"/>
    <property type="evidence" value="ECO:0007669"/>
    <property type="project" value="TreeGrafter"/>
</dbReference>
<keyword evidence="3" id="KW-1185">Reference proteome</keyword>
<dbReference type="PANTHER" id="PTHR12814">
    <property type="entry name" value="RNA-BINDING PROTEIN NOB1"/>
    <property type="match status" value="1"/>
</dbReference>
<dbReference type="AlphaFoldDB" id="A0A699YR32"/>
<comment type="caution">
    <text evidence="2">The sequence shown here is derived from an EMBL/GenBank/DDBJ whole genome shotgun (WGS) entry which is preliminary data.</text>
</comment>
<dbReference type="PANTHER" id="PTHR12814:SF2">
    <property type="entry name" value="RNA-BINDING PROTEIN NOB1"/>
    <property type="match status" value="1"/>
</dbReference>
<reference evidence="2 3" key="1">
    <citation type="submission" date="2020-02" db="EMBL/GenBank/DDBJ databases">
        <title>Draft genome sequence of Haematococcus lacustris strain NIES-144.</title>
        <authorList>
            <person name="Morimoto D."/>
            <person name="Nakagawa S."/>
            <person name="Yoshida T."/>
            <person name="Sawayama S."/>
        </authorList>
    </citation>
    <scope>NUCLEOTIDE SEQUENCE [LARGE SCALE GENOMIC DNA]</scope>
    <source>
        <strain evidence="2 3">NIES-144</strain>
    </source>
</reference>
<organism evidence="2 3">
    <name type="scientific">Haematococcus lacustris</name>
    <name type="common">Green alga</name>
    <name type="synonym">Haematococcus pluvialis</name>
    <dbReference type="NCBI Taxonomy" id="44745"/>
    <lineage>
        <taxon>Eukaryota</taxon>
        <taxon>Viridiplantae</taxon>
        <taxon>Chlorophyta</taxon>
        <taxon>core chlorophytes</taxon>
        <taxon>Chlorophyceae</taxon>
        <taxon>CS clade</taxon>
        <taxon>Chlamydomonadales</taxon>
        <taxon>Haematococcaceae</taxon>
        <taxon>Haematococcus</taxon>
    </lineage>
</organism>
<dbReference type="Pfam" id="PF08772">
    <property type="entry name" value="Zn_ribbon_NOB1"/>
    <property type="match status" value="1"/>
</dbReference>
<proteinExistence type="predicted"/>
<dbReference type="InterPro" id="IPR036283">
    <property type="entry name" value="NOB1_Zf-like_sf"/>
</dbReference>
<dbReference type="Gene3D" id="6.20.210.10">
    <property type="entry name" value="Nin one binding (NOB1), Zn-ribbon-like"/>
    <property type="match status" value="1"/>
</dbReference>
<sequence>MQNVLLQMGLRLVTRDGRQISRLSRWALRCSACFFVTKEAGRLFCPRCGNMALERVEVVVGAGGAEFFGVRKNYTLRGTRFSLPKPKGGRAKNPILCEDELLARIKQRNQRPGRAVDAALNSFTPEFGSDTWHKAHAASQAALVTDKGAAYLLKGWKNNPNERKNVASNRRRK</sequence>
<dbReference type="InterPro" id="IPR039907">
    <property type="entry name" value="NOB1"/>
</dbReference>
<dbReference type="Proteomes" id="UP000485058">
    <property type="component" value="Unassembled WGS sequence"/>
</dbReference>
<gene>
    <name evidence="2" type="ORF">HaLaN_03641</name>
</gene>
<dbReference type="SUPFAM" id="SSF144206">
    <property type="entry name" value="NOB1 zinc finger-like"/>
    <property type="match status" value="1"/>
</dbReference>
<dbReference type="GO" id="GO:0030688">
    <property type="term" value="C:preribosome, small subunit precursor"/>
    <property type="evidence" value="ECO:0007669"/>
    <property type="project" value="TreeGrafter"/>
</dbReference>
<dbReference type="EMBL" id="BLLF01000175">
    <property type="protein sequence ID" value="GFH08649.1"/>
    <property type="molecule type" value="Genomic_DNA"/>
</dbReference>